<comment type="caution">
    <text evidence="2">The sequence shown here is derived from an EMBL/GenBank/DDBJ whole genome shotgun (WGS) entry which is preliminary data.</text>
</comment>
<name>A0A7C8M7J2_9PLEO</name>
<evidence type="ECO:0000256" key="1">
    <source>
        <dbReference type="SAM" id="MobiDB-lite"/>
    </source>
</evidence>
<keyword evidence="3" id="KW-1185">Reference proteome</keyword>
<feature type="region of interest" description="Disordered" evidence="1">
    <location>
        <begin position="49"/>
        <end position="81"/>
    </location>
</feature>
<dbReference type="Proteomes" id="UP000481861">
    <property type="component" value="Unassembled WGS sequence"/>
</dbReference>
<protein>
    <submittedName>
        <fullName evidence="2">Uncharacterized protein</fullName>
    </submittedName>
</protein>
<sequence length="295" mass="31496">MTAVVCNHSRRLRRRIRAPPLDTGLPPSTCTPLLLQSPAVDHRVRVLASAEPRQPPRPPPQSQDRTAARLSRRRCAHQPRESVLDAGLTQLAGGEHDAPDRSVASARFLPSRLTTSGGRTGEHCRPCPKAFSSPWGRARMPPRAIINFFATVLTCSLNRLVGARPDAQHGGIELPTRAAGRERGATGNFSRRAAALAPLCSQGAAVPDGNWDRSAGSPSCDFAWSASSHPHATMDRPSCSSLKPPAPNSLRTSSSAKIGVSSSARPRLPELRTHVAAIHADIQVGLCGDINPSYL</sequence>
<gene>
    <name evidence="2" type="ORF">BDV95DRAFT_92133</name>
</gene>
<feature type="compositionally biased region" description="Low complexity" evidence="1">
    <location>
        <begin position="253"/>
        <end position="263"/>
    </location>
</feature>
<proteinExistence type="predicted"/>
<organism evidence="2 3">
    <name type="scientific">Massariosphaeria phaeospora</name>
    <dbReference type="NCBI Taxonomy" id="100035"/>
    <lineage>
        <taxon>Eukaryota</taxon>
        <taxon>Fungi</taxon>
        <taxon>Dikarya</taxon>
        <taxon>Ascomycota</taxon>
        <taxon>Pezizomycotina</taxon>
        <taxon>Dothideomycetes</taxon>
        <taxon>Pleosporomycetidae</taxon>
        <taxon>Pleosporales</taxon>
        <taxon>Pleosporales incertae sedis</taxon>
        <taxon>Massariosphaeria</taxon>
    </lineage>
</organism>
<accession>A0A7C8M7J2</accession>
<feature type="region of interest" description="Disordered" evidence="1">
    <location>
        <begin position="233"/>
        <end position="265"/>
    </location>
</feature>
<dbReference type="AlphaFoldDB" id="A0A7C8M7J2"/>
<reference evidence="2 3" key="1">
    <citation type="submission" date="2020-01" db="EMBL/GenBank/DDBJ databases">
        <authorList>
            <consortium name="DOE Joint Genome Institute"/>
            <person name="Haridas S."/>
            <person name="Albert R."/>
            <person name="Binder M."/>
            <person name="Bloem J."/>
            <person name="Labutti K."/>
            <person name="Salamov A."/>
            <person name="Andreopoulos B."/>
            <person name="Baker S.E."/>
            <person name="Barry K."/>
            <person name="Bills G."/>
            <person name="Bluhm B.H."/>
            <person name="Cannon C."/>
            <person name="Castanera R."/>
            <person name="Culley D.E."/>
            <person name="Daum C."/>
            <person name="Ezra D."/>
            <person name="Gonzalez J.B."/>
            <person name="Henrissat B."/>
            <person name="Kuo A."/>
            <person name="Liang C."/>
            <person name="Lipzen A."/>
            <person name="Lutzoni F."/>
            <person name="Magnuson J."/>
            <person name="Mondo S."/>
            <person name="Nolan M."/>
            <person name="Ohm R."/>
            <person name="Pangilinan J."/>
            <person name="Park H.-J.H."/>
            <person name="Ramirez L."/>
            <person name="Alfaro M."/>
            <person name="Sun H."/>
            <person name="Tritt A."/>
            <person name="Yoshinaga Y."/>
            <person name="Zwiers L.-H.L."/>
            <person name="Turgeon B.G."/>
            <person name="Goodwin S.B."/>
            <person name="Spatafora J.W."/>
            <person name="Crous P.W."/>
            <person name="Grigoriev I.V."/>
        </authorList>
    </citation>
    <scope>NUCLEOTIDE SEQUENCE [LARGE SCALE GENOMIC DNA]</scope>
    <source>
        <strain evidence="2 3">CBS 611.86</strain>
    </source>
</reference>
<dbReference type="EMBL" id="JAADJZ010000015">
    <property type="protein sequence ID" value="KAF2869941.1"/>
    <property type="molecule type" value="Genomic_DNA"/>
</dbReference>
<evidence type="ECO:0000313" key="3">
    <source>
        <dbReference type="Proteomes" id="UP000481861"/>
    </source>
</evidence>
<evidence type="ECO:0000313" key="2">
    <source>
        <dbReference type="EMBL" id="KAF2869941.1"/>
    </source>
</evidence>